<organism evidence="7 8">
    <name type="scientific">Elasticomyces elasticus</name>
    <dbReference type="NCBI Taxonomy" id="574655"/>
    <lineage>
        <taxon>Eukaryota</taxon>
        <taxon>Fungi</taxon>
        <taxon>Dikarya</taxon>
        <taxon>Ascomycota</taxon>
        <taxon>Pezizomycotina</taxon>
        <taxon>Dothideomycetes</taxon>
        <taxon>Dothideomycetidae</taxon>
        <taxon>Mycosphaerellales</taxon>
        <taxon>Teratosphaeriaceae</taxon>
        <taxon>Elasticomyces</taxon>
    </lineage>
</organism>
<evidence type="ECO:0000256" key="4">
    <source>
        <dbReference type="ARBA" id="ARBA00017063"/>
    </source>
</evidence>
<evidence type="ECO:0000313" key="7">
    <source>
        <dbReference type="EMBL" id="KAK5698107.1"/>
    </source>
</evidence>
<dbReference type="CDD" id="cd11692">
    <property type="entry name" value="HRI1_N_like"/>
    <property type="match status" value="1"/>
</dbReference>
<evidence type="ECO:0000313" key="8">
    <source>
        <dbReference type="Proteomes" id="UP001310594"/>
    </source>
</evidence>
<gene>
    <name evidence="7" type="ORF">LTR97_007067</name>
</gene>
<name>A0AAN7VQ89_9PEZI</name>
<dbReference type="Pfam" id="PF16815">
    <property type="entry name" value="HRI1"/>
    <property type="match status" value="1"/>
</dbReference>
<dbReference type="GO" id="GO:0005634">
    <property type="term" value="C:nucleus"/>
    <property type="evidence" value="ECO:0007669"/>
    <property type="project" value="UniProtKB-SubCell"/>
</dbReference>
<evidence type="ECO:0000256" key="6">
    <source>
        <dbReference type="ARBA" id="ARBA00023242"/>
    </source>
</evidence>
<comment type="caution">
    <text evidence="7">The sequence shown here is derived from an EMBL/GenBank/DDBJ whole genome shotgun (WGS) entry which is preliminary data.</text>
</comment>
<dbReference type="EMBL" id="JAVRQU010000010">
    <property type="protein sequence ID" value="KAK5698107.1"/>
    <property type="molecule type" value="Genomic_DNA"/>
</dbReference>
<evidence type="ECO:0000256" key="2">
    <source>
        <dbReference type="ARBA" id="ARBA00004496"/>
    </source>
</evidence>
<keyword evidence="5" id="KW-0963">Cytoplasm</keyword>
<keyword evidence="6" id="KW-0539">Nucleus</keyword>
<evidence type="ECO:0000256" key="5">
    <source>
        <dbReference type="ARBA" id="ARBA00022490"/>
    </source>
</evidence>
<dbReference type="Gene3D" id="2.40.128.320">
    <property type="entry name" value="Protein HRI1, N-terminal domain"/>
    <property type="match status" value="1"/>
</dbReference>
<comment type="subcellular location">
    <subcellularLocation>
        <location evidence="2">Cytoplasm</location>
    </subcellularLocation>
    <subcellularLocation>
        <location evidence="1">Nucleus</location>
    </subcellularLocation>
</comment>
<dbReference type="Gene3D" id="2.40.128.310">
    <property type="entry name" value="Protein HRI1, C-terminal domain"/>
    <property type="match status" value="1"/>
</dbReference>
<reference evidence="7" key="1">
    <citation type="submission" date="2023-08" db="EMBL/GenBank/DDBJ databases">
        <title>Black Yeasts Isolated from many extreme environments.</title>
        <authorList>
            <person name="Coleine C."/>
            <person name="Stajich J.E."/>
            <person name="Selbmann L."/>
        </authorList>
    </citation>
    <scope>NUCLEOTIDE SEQUENCE</scope>
    <source>
        <strain evidence="7">CCFEE 5810</strain>
    </source>
</reference>
<dbReference type="GO" id="GO:0005737">
    <property type="term" value="C:cytoplasm"/>
    <property type="evidence" value="ECO:0007669"/>
    <property type="project" value="UniProtKB-SubCell"/>
</dbReference>
<proteinExistence type="inferred from homology"/>
<accession>A0AAN7VQ89</accession>
<dbReference type="CDD" id="cd11693">
    <property type="entry name" value="HRI1_C_like"/>
    <property type="match status" value="1"/>
</dbReference>
<protein>
    <recommendedName>
        <fullName evidence="4">Protein HRI1</fullName>
    </recommendedName>
</protein>
<evidence type="ECO:0000256" key="3">
    <source>
        <dbReference type="ARBA" id="ARBA00005229"/>
    </source>
</evidence>
<sequence length="244" mass="27591">MAPSISVREHVRWLPEPASEPTSTLVLTSNENRFIDIRVLKSNTESDFVASEGGVLPLHRLDWAFAGTSKSEVRHSDDGKAYARSTWMHWVSSRTRNVEGISDEGDMWPQPNGRVLETGNMINPATGKATDYEELWYDPPTKAVDDGDDAKKCCVVLQLHDDEHEARGLVVRVGQYVQGVLRIGEAFSLERWEWKGKGDGWKREVRMGDFWMPCGPATSDERLKMGGEVKFGEFVWKVVELGYF</sequence>
<dbReference type="InterPro" id="IPR038744">
    <property type="entry name" value="Hri1_N"/>
</dbReference>
<dbReference type="AlphaFoldDB" id="A0AAN7VQ89"/>
<dbReference type="InterPro" id="IPR043047">
    <property type="entry name" value="Hri1_N_sf"/>
</dbReference>
<evidence type="ECO:0000256" key="1">
    <source>
        <dbReference type="ARBA" id="ARBA00004123"/>
    </source>
</evidence>
<dbReference type="InterPro" id="IPR031818">
    <property type="entry name" value="Hri1"/>
</dbReference>
<comment type="similarity">
    <text evidence="3">Belongs to the HRI1 family.</text>
</comment>
<dbReference type="Proteomes" id="UP001310594">
    <property type="component" value="Unassembled WGS sequence"/>
</dbReference>